<dbReference type="EMBL" id="FAXA01000335">
    <property type="protein sequence ID" value="CUV02968.1"/>
    <property type="molecule type" value="Genomic_DNA"/>
</dbReference>
<protein>
    <submittedName>
        <fullName evidence="3">N5,N10-methylenetetrahydromethanopterin reductase-related protein, MSMEG5498 family</fullName>
    </submittedName>
</protein>
<organism evidence="3">
    <name type="scientific">hydrothermal vent metagenome</name>
    <dbReference type="NCBI Taxonomy" id="652676"/>
    <lineage>
        <taxon>unclassified sequences</taxon>
        <taxon>metagenomes</taxon>
        <taxon>ecological metagenomes</taxon>
    </lineage>
</organism>
<dbReference type="AlphaFoldDB" id="A0A160VAH3"/>
<evidence type="ECO:0000259" key="2">
    <source>
        <dbReference type="Pfam" id="PF00296"/>
    </source>
</evidence>
<keyword evidence="1" id="KW-0560">Oxidoreductase</keyword>
<sequence>MANNSTAFGYLLPTREVVMAPGDPDFGSMIGLAEAAEGYAFDSVWCGDSILARPRLEALSTLSAIAGRTKRVKLGTAVFLPALRNPVVLANEVANLDIASQGRVILGVGIATKTPTVEKEFNACGVSFRHRVSIFEECVTVMRKLWTEPEVNFDGRHFKLDGISLGLRPVQKDGIPLWMAASAEKPQRRMLKIGDGWFPNSTSPEAFAEGWQQIEALAKESGDDAGRLHKALYTTLNINEDKAQADKEMREFIEGYYNTPFETMSRTQSVFTGNVKEATGWLKSFIDVGVQTIVIRFGGPNQASQLELCGKEILPQLRG</sequence>
<dbReference type="Gene3D" id="3.20.20.30">
    <property type="entry name" value="Luciferase-like domain"/>
    <property type="match status" value="1"/>
</dbReference>
<dbReference type="InterPro" id="IPR050564">
    <property type="entry name" value="F420-G6PD/mer"/>
</dbReference>
<evidence type="ECO:0000256" key="1">
    <source>
        <dbReference type="ARBA" id="ARBA00023002"/>
    </source>
</evidence>
<name>A0A160VAH3_9ZZZZ</name>
<dbReference type="InterPro" id="IPR036661">
    <property type="entry name" value="Luciferase-like_sf"/>
</dbReference>
<dbReference type="PANTHER" id="PTHR43244:SF1">
    <property type="entry name" value="5,10-METHYLENETETRAHYDROMETHANOPTERIN REDUCTASE"/>
    <property type="match status" value="1"/>
</dbReference>
<dbReference type="GO" id="GO:0016705">
    <property type="term" value="F:oxidoreductase activity, acting on paired donors, with incorporation or reduction of molecular oxygen"/>
    <property type="evidence" value="ECO:0007669"/>
    <property type="project" value="InterPro"/>
</dbReference>
<dbReference type="PANTHER" id="PTHR43244">
    <property type="match status" value="1"/>
</dbReference>
<accession>A0A160VAH3</accession>
<feature type="domain" description="Luciferase-like" evidence="2">
    <location>
        <begin position="7"/>
        <end position="278"/>
    </location>
</feature>
<proteinExistence type="predicted"/>
<evidence type="ECO:0000313" key="3">
    <source>
        <dbReference type="EMBL" id="CUV02968.1"/>
    </source>
</evidence>
<gene>
    <name evidence="3" type="ORF">MGWOODY_Clf535</name>
</gene>
<dbReference type="SUPFAM" id="SSF51679">
    <property type="entry name" value="Bacterial luciferase-like"/>
    <property type="match status" value="1"/>
</dbReference>
<dbReference type="InterPro" id="IPR011251">
    <property type="entry name" value="Luciferase-like_dom"/>
</dbReference>
<reference evidence="3" key="1">
    <citation type="submission" date="2015-10" db="EMBL/GenBank/DDBJ databases">
        <authorList>
            <person name="Gilbert D.G."/>
        </authorList>
    </citation>
    <scope>NUCLEOTIDE SEQUENCE</scope>
</reference>
<dbReference type="Pfam" id="PF00296">
    <property type="entry name" value="Bac_luciferase"/>
    <property type="match status" value="1"/>
</dbReference>